<proteinExistence type="predicted"/>
<dbReference type="EMBL" id="HBGA01144049">
    <property type="protein sequence ID" value="CAD9041542.1"/>
    <property type="molecule type" value="Transcribed_RNA"/>
</dbReference>
<evidence type="ECO:0000313" key="1">
    <source>
        <dbReference type="EMBL" id="CAD9041542.1"/>
    </source>
</evidence>
<accession>A0A7S1JEV3</accession>
<protein>
    <submittedName>
        <fullName evidence="1">Uncharacterized protein</fullName>
    </submittedName>
</protein>
<organism evidence="1">
    <name type="scientific">Eutreptiella gymnastica</name>
    <dbReference type="NCBI Taxonomy" id="73025"/>
    <lineage>
        <taxon>Eukaryota</taxon>
        <taxon>Discoba</taxon>
        <taxon>Euglenozoa</taxon>
        <taxon>Euglenida</taxon>
        <taxon>Spirocuta</taxon>
        <taxon>Euglenophyceae</taxon>
        <taxon>Eutreptiales</taxon>
        <taxon>Eutreptiaceae</taxon>
        <taxon>Eutreptiella</taxon>
    </lineage>
</organism>
<gene>
    <name evidence="1" type="ORF">EGYM00392_LOCUS52717</name>
</gene>
<reference evidence="1" key="1">
    <citation type="submission" date="2021-01" db="EMBL/GenBank/DDBJ databases">
        <authorList>
            <person name="Corre E."/>
            <person name="Pelletier E."/>
            <person name="Niang G."/>
            <person name="Scheremetjew M."/>
            <person name="Finn R."/>
            <person name="Kale V."/>
            <person name="Holt S."/>
            <person name="Cochrane G."/>
            <person name="Meng A."/>
            <person name="Brown T."/>
            <person name="Cohen L."/>
        </authorList>
    </citation>
    <scope>NUCLEOTIDE SEQUENCE</scope>
    <source>
        <strain evidence="1">NIES-381</strain>
    </source>
</reference>
<name>A0A7S1JEV3_9EUGL</name>
<sequence length="140" mass="14550">MVNAFPSIPACGSSCRTGGPSFGYATCPADTPHDGQCGTFGQELRVNGHIWQASQFQGTGCAQALCLLAICIATGRDGMRCASLSHHGNRAVARARKVCVGGQVWGGKRGPPLAASAKPLAIQTEVNKGFAGSLYWNRLS</sequence>
<dbReference type="AlphaFoldDB" id="A0A7S1JEV3"/>